<evidence type="ECO:0000256" key="2">
    <source>
        <dbReference type="PROSITE-ProRule" id="PRU00169"/>
    </source>
</evidence>
<dbReference type="SMART" id="SM00448">
    <property type="entry name" value="REC"/>
    <property type="match status" value="1"/>
</dbReference>
<accession>A0ABV8U4J0</accession>
<dbReference type="CDD" id="cd00383">
    <property type="entry name" value="trans_reg_C"/>
    <property type="match status" value="1"/>
</dbReference>
<evidence type="ECO:0000256" key="1">
    <source>
        <dbReference type="ARBA" id="ARBA00023125"/>
    </source>
</evidence>
<dbReference type="PROSITE" id="PS51755">
    <property type="entry name" value="OMPR_PHOB"/>
    <property type="match status" value="1"/>
</dbReference>
<dbReference type="Pfam" id="PF00072">
    <property type="entry name" value="Response_reg"/>
    <property type="match status" value="1"/>
</dbReference>
<dbReference type="Gene3D" id="1.10.10.10">
    <property type="entry name" value="Winged helix-like DNA-binding domain superfamily/Winged helix DNA-binding domain"/>
    <property type="match status" value="1"/>
</dbReference>
<keyword evidence="2" id="KW-0597">Phosphoprotein</keyword>
<dbReference type="EMBL" id="JBHSDK010000058">
    <property type="protein sequence ID" value="MFC4337747.1"/>
    <property type="molecule type" value="Genomic_DNA"/>
</dbReference>
<dbReference type="InterPro" id="IPR036388">
    <property type="entry name" value="WH-like_DNA-bd_sf"/>
</dbReference>
<dbReference type="InterPro" id="IPR001867">
    <property type="entry name" value="OmpR/PhoB-type_DNA-bd"/>
</dbReference>
<sequence length="247" mass="27006">MDFAARDGGTQGGDGTPSRDARVLIVDDEENLADLLAMAARLEGLEAATAADGPRALDAFRAGPPDLVVLDVMLPGTDGVTLLRKFRDLQPDVPVLMLTAKAAVSDRIAGLAAGADDYVTKPFSLEEVVLRMRALLRRSGWGDGPGDTRITVGDLHLDTATHEVWRGSRTVDLTHTEYKLLLYLMRHPRQVLSKRQILSGVWDRDFTGRASVVELYVSYLRRKIDSDPSESMIQTVRGVGYALRPPP</sequence>
<name>A0ABV8U4J0_9ACTN</name>
<dbReference type="PROSITE" id="PS50110">
    <property type="entry name" value="RESPONSE_REGULATORY"/>
    <property type="match status" value="1"/>
</dbReference>
<evidence type="ECO:0000256" key="4">
    <source>
        <dbReference type="SAM" id="MobiDB-lite"/>
    </source>
</evidence>
<feature type="domain" description="Response regulatory" evidence="5">
    <location>
        <begin position="22"/>
        <end position="136"/>
    </location>
</feature>
<organism evidence="7 8">
    <name type="scientific">Salininema proteolyticum</name>
    <dbReference type="NCBI Taxonomy" id="1607685"/>
    <lineage>
        <taxon>Bacteria</taxon>
        <taxon>Bacillati</taxon>
        <taxon>Actinomycetota</taxon>
        <taxon>Actinomycetes</taxon>
        <taxon>Glycomycetales</taxon>
        <taxon>Glycomycetaceae</taxon>
        <taxon>Salininema</taxon>
    </lineage>
</organism>
<feature type="domain" description="OmpR/PhoB-type" evidence="6">
    <location>
        <begin position="147"/>
        <end position="245"/>
    </location>
</feature>
<reference evidence="8" key="1">
    <citation type="journal article" date="2019" name="Int. J. Syst. Evol. Microbiol.">
        <title>The Global Catalogue of Microorganisms (GCM) 10K type strain sequencing project: providing services to taxonomists for standard genome sequencing and annotation.</title>
        <authorList>
            <consortium name="The Broad Institute Genomics Platform"/>
            <consortium name="The Broad Institute Genome Sequencing Center for Infectious Disease"/>
            <person name="Wu L."/>
            <person name="Ma J."/>
        </authorList>
    </citation>
    <scope>NUCLEOTIDE SEQUENCE [LARGE SCALE GENOMIC DNA]</scope>
    <source>
        <strain evidence="8">IBRC-M 10908</strain>
    </source>
</reference>
<comment type="caution">
    <text evidence="7">The sequence shown here is derived from an EMBL/GenBank/DDBJ whole genome shotgun (WGS) entry which is preliminary data.</text>
</comment>
<dbReference type="Gene3D" id="6.10.250.690">
    <property type="match status" value="1"/>
</dbReference>
<evidence type="ECO:0000313" key="8">
    <source>
        <dbReference type="Proteomes" id="UP001595823"/>
    </source>
</evidence>
<proteinExistence type="predicted"/>
<protein>
    <submittedName>
        <fullName evidence="7">Response regulator transcription factor</fullName>
    </submittedName>
</protein>
<dbReference type="PANTHER" id="PTHR48111:SF28">
    <property type="entry name" value="TRANSCRIPTIONAL REGULATORY PROTEIN TCRX-RELATED"/>
    <property type="match status" value="1"/>
</dbReference>
<dbReference type="Pfam" id="PF00486">
    <property type="entry name" value="Trans_reg_C"/>
    <property type="match status" value="1"/>
</dbReference>
<keyword evidence="1 3" id="KW-0238">DNA-binding</keyword>
<dbReference type="RefSeq" id="WP_380625041.1">
    <property type="nucleotide sequence ID" value="NZ_JBHSDK010000058.1"/>
</dbReference>
<dbReference type="SUPFAM" id="SSF52172">
    <property type="entry name" value="CheY-like"/>
    <property type="match status" value="1"/>
</dbReference>
<keyword evidence="8" id="KW-1185">Reference proteome</keyword>
<dbReference type="InterPro" id="IPR011006">
    <property type="entry name" value="CheY-like_superfamily"/>
</dbReference>
<dbReference type="InterPro" id="IPR001789">
    <property type="entry name" value="Sig_transdc_resp-reg_receiver"/>
</dbReference>
<dbReference type="InterPro" id="IPR039420">
    <property type="entry name" value="WalR-like"/>
</dbReference>
<dbReference type="Proteomes" id="UP001595823">
    <property type="component" value="Unassembled WGS sequence"/>
</dbReference>
<dbReference type="SUPFAM" id="SSF46894">
    <property type="entry name" value="C-terminal effector domain of the bipartite response regulators"/>
    <property type="match status" value="1"/>
</dbReference>
<feature type="region of interest" description="Disordered" evidence="4">
    <location>
        <begin position="1"/>
        <end position="20"/>
    </location>
</feature>
<dbReference type="InterPro" id="IPR016032">
    <property type="entry name" value="Sig_transdc_resp-reg_C-effctor"/>
</dbReference>
<dbReference type="Gene3D" id="3.40.50.2300">
    <property type="match status" value="1"/>
</dbReference>
<feature type="modified residue" description="4-aspartylphosphate" evidence="2">
    <location>
        <position position="71"/>
    </location>
</feature>
<evidence type="ECO:0000259" key="6">
    <source>
        <dbReference type="PROSITE" id="PS51755"/>
    </source>
</evidence>
<evidence type="ECO:0000256" key="3">
    <source>
        <dbReference type="PROSITE-ProRule" id="PRU01091"/>
    </source>
</evidence>
<gene>
    <name evidence="7" type="ORF">ACFPET_21360</name>
</gene>
<dbReference type="SMART" id="SM00862">
    <property type="entry name" value="Trans_reg_C"/>
    <property type="match status" value="1"/>
</dbReference>
<evidence type="ECO:0000313" key="7">
    <source>
        <dbReference type="EMBL" id="MFC4337747.1"/>
    </source>
</evidence>
<dbReference type="PANTHER" id="PTHR48111">
    <property type="entry name" value="REGULATOR OF RPOS"/>
    <property type="match status" value="1"/>
</dbReference>
<evidence type="ECO:0000259" key="5">
    <source>
        <dbReference type="PROSITE" id="PS50110"/>
    </source>
</evidence>
<feature type="DNA-binding region" description="OmpR/PhoB-type" evidence="3">
    <location>
        <begin position="147"/>
        <end position="245"/>
    </location>
</feature>